<dbReference type="EMBL" id="QTKU01000003">
    <property type="protein sequence ID" value="MBS8261352.1"/>
    <property type="molecule type" value="Genomic_DNA"/>
</dbReference>
<gene>
    <name evidence="2" type="ORF">DYI23_14100</name>
    <name evidence="1" type="ORF">IG617_17025</name>
</gene>
<dbReference type="InterPro" id="IPR003718">
    <property type="entry name" value="OsmC/Ohr_fam"/>
</dbReference>
<evidence type="ECO:0000313" key="3">
    <source>
        <dbReference type="Proteomes" id="UP000615687"/>
    </source>
</evidence>
<reference evidence="2" key="1">
    <citation type="submission" date="2018-08" db="EMBL/GenBank/DDBJ databases">
        <authorList>
            <person name="Jin W."/>
            <person name="Wang H."/>
            <person name="Yang Y."/>
            <person name="Li M."/>
            <person name="Liu J."/>
        </authorList>
    </citation>
    <scope>NUCLEOTIDE SEQUENCE</scope>
    <source>
        <strain evidence="2">AESS21</strain>
    </source>
</reference>
<evidence type="ECO:0000313" key="2">
    <source>
        <dbReference type="EMBL" id="MBS8261352.1"/>
    </source>
</evidence>
<proteinExistence type="predicted"/>
<dbReference type="AlphaFoldDB" id="A0A944GTJ6"/>
<dbReference type="InterPro" id="IPR036102">
    <property type="entry name" value="OsmC/Ohrsf"/>
</dbReference>
<dbReference type="InterPro" id="IPR052707">
    <property type="entry name" value="OsmC_Ohr_Peroxiredoxin"/>
</dbReference>
<dbReference type="Pfam" id="PF02566">
    <property type="entry name" value="OsmC"/>
    <property type="match status" value="1"/>
</dbReference>
<dbReference type="PANTHER" id="PTHR42830">
    <property type="entry name" value="OSMOTICALLY INDUCIBLE FAMILY PROTEIN"/>
    <property type="match status" value="1"/>
</dbReference>
<evidence type="ECO:0000313" key="1">
    <source>
        <dbReference type="EMBL" id="MBD8877998.1"/>
    </source>
</evidence>
<dbReference type="Proteomes" id="UP000615687">
    <property type="component" value="Unassembled WGS sequence"/>
</dbReference>
<dbReference type="Gene3D" id="3.30.300.20">
    <property type="match status" value="1"/>
</dbReference>
<evidence type="ECO:0000313" key="4">
    <source>
        <dbReference type="Proteomes" id="UP000705379"/>
    </source>
</evidence>
<dbReference type="EMBL" id="JACYXJ010000006">
    <property type="protein sequence ID" value="MBD8877998.1"/>
    <property type="molecule type" value="Genomic_DNA"/>
</dbReference>
<protein>
    <submittedName>
        <fullName evidence="2">OsmC family peroxiredoxin</fullName>
    </submittedName>
    <submittedName>
        <fullName evidence="1">OsmC family protein</fullName>
    </submittedName>
</protein>
<comment type="caution">
    <text evidence="2">The sequence shown here is derived from an EMBL/GenBank/DDBJ whole genome shotgun (WGS) entry which is preliminary data.</text>
</comment>
<accession>A0A944GTJ6</accession>
<sequence length="162" mass="17923">MPGHVYTAEVTWKLDGEDFAKGKYSRAHMWRFDGGVEVPASASPSVVPLPFSSESAVDPEEAFVACLSSCHMLTFIDLARLSRYRVESYRDKAEGVMSRIDRGRMAVTKVILRPQITLLGSSAPDPSLFADLHEKAHEMCFIANSVKTEIEIAPEPLRLIPA</sequence>
<dbReference type="SUPFAM" id="SSF82784">
    <property type="entry name" value="OsmC-like"/>
    <property type="match status" value="1"/>
</dbReference>
<dbReference type="Proteomes" id="UP000705379">
    <property type="component" value="Unassembled WGS sequence"/>
</dbReference>
<keyword evidence="3" id="KW-1185">Reference proteome</keyword>
<dbReference type="PANTHER" id="PTHR42830:SF2">
    <property type="entry name" value="OSMC_OHR FAMILY PROTEIN"/>
    <property type="match status" value="1"/>
</dbReference>
<organism evidence="2 4">
    <name type="scientific">Roseibium polysiphoniae</name>
    <dbReference type="NCBI Taxonomy" id="2571221"/>
    <lineage>
        <taxon>Bacteria</taxon>
        <taxon>Pseudomonadati</taxon>
        <taxon>Pseudomonadota</taxon>
        <taxon>Alphaproteobacteria</taxon>
        <taxon>Hyphomicrobiales</taxon>
        <taxon>Stappiaceae</taxon>
        <taxon>Roseibium</taxon>
    </lineage>
</organism>
<reference evidence="2" key="3">
    <citation type="journal article" date="2021" name="Microorganisms">
        <title>Bacterial Dimethylsulfoniopropionate Biosynthesis in the East China Sea.</title>
        <authorList>
            <person name="Liu J."/>
            <person name="Zhang Y."/>
            <person name="Liu J."/>
            <person name="Zhong H."/>
            <person name="Williams B.T."/>
            <person name="Zheng Y."/>
            <person name="Curson A.R.J."/>
            <person name="Sun C."/>
            <person name="Sun H."/>
            <person name="Song D."/>
            <person name="Wagner Mackenzie B."/>
            <person name="Bermejo Martinez A."/>
            <person name="Todd J.D."/>
            <person name="Zhang X.H."/>
        </authorList>
    </citation>
    <scope>NUCLEOTIDE SEQUENCE</scope>
    <source>
        <strain evidence="2">AESS21</strain>
    </source>
</reference>
<reference evidence="1 3" key="2">
    <citation type="submission" date="2020-09" db="EMBL/GenBank/DDBJ databases">
        <title>The genome sequence of type strain Labrenzia polysiphoniae KACC 19711.</title>
        <authorList>
            <person name="Liu Y."/>
        </authorList>
    </citation>
    <scope>NUCLEOTIDE SEQUENCE [LARGE SCALE GENOMIC DNA]</scope>
    <source>
        <strain evidence="1 3">KACC 19711</strain>
    </source>
</reference>
<name>A0A944GTJ6_9HYPH</name>
<dbReference type="RefSeq" id="WP_192110440.1">
    <property type="nucleotide sequence ID" value="NZ_JACYXJ010000006.1"/>
</dbReference>
<dbReference type="InterPro" id="IPR015946">
    <property type="entry name" value="KH_dom-like_a/b"/>
</dbReference>